<keyword evidence="1 2" id="KW-0456">Lyase</keyword>
<dbReference type="InterPro" id="IPR044939">
    <property type="entry name" value="EutB_dom_2_sf"/>
</dbReference>
<evidence type="ECO:0000313" key="2">
    <source>
        <dbReference type="EMBL" id="KWV57885.1"/>
    </source>
</evidence>
<reference evidence="2 3" key="1">
    <citation type="submission" date="2015-11" db="EMBL/GenBank/DDBJ databases">
        <title>Draft Genome Sequence of the Strain BR 10303 (Bradyrhizobium sp.) isolated from nodules of Centrolobium paraense.</title>
        <authorList>
            <person name="Zelli J.E."/>
            <person name="Simoes-Araujo J.L."/>
            <person name="Barauna A.C."/>
            <person name="Silva K."/>
        </authorList>
    </citation>
    <scope>NUCLEOTIDE SEQUENCE [LARGE SCALE GENOMIC DNA]</scope>
    <source>
        <strain evidence="2 3">BR 10303</strain>
    </source>
</reference>
<dbReference type="RefSeq" id="WP_066504528.1">
    <property type="nucleotide sequence ID" value="NZ_LNCU01000040.1"/>
</dbReference>
<dbReference type="PIRSF" id="PIRSF018788">
    <property type="entry name" value="EutB"/>
    <property type="match status" value="1"/>
</dbReference>
<feature type="binding site" evidence="1">
    <location>
        <position position="296"/>
    </location>
    <ligand>
        <name>adenosylcob(III)alamin</name>
        <dbReference type="ChEBI" id="CHEBI:18408"/>
    </ligand>
</feature>
<dbReference type="HAMAP" id="MF_00861">
    <property type="entry name" value="EutB"/>
    <property type="match status" value="1"/>
</dbReference>
<evidence type="ECO:0000256" key="1">
    <source>
        <dbReference type="HAMAP-Rule" id="MF_00861"/>
    </source>
</evidence>
<feature type="binding site" evidence="1">
    <location>
        <position position="194"/>
    </location>
    <ligand>
        <name>adenosylcob(III)alamin</name>
        <dbReference type="ChEBI" id="CHEBI:18408"/>
    </ligand>
</feature>
<comment type="cofactor">
    <cofactor evidence="1">
        <name>adenosylcob(III)alamin</name>
        <dbReference type="ChEBI" id="CHEBI:18408"/>
    </cofactor>
    <text evidence="1">Binds between the large and small subunits.</text>
</comment>
<comment type="catalytic activity">
    <reaction evidence="1">
        <text>ethanolamine = acetaldehyde + NH4(+)</text>
        <dbReference type="Rhea" id="RHEA:15313"/>
        <dbReference type="ChEBI" id="CHEBI:15343"/>
        <dbReference type="ChEBI" id="CHEBI:28938"/>
        <dbReference type="ChEBI" id="CHEBI:57603"/>
        <dbReference type="EC" id="4.3.1.7"/>
    </reaction>
</comment>
<dbReference type="Proteomes" id="UP000057737">
    <property type="component" value="Unassembled WGS sequence"/>
</dbReference>
<dbReference type="PANTHER" id="PTHR39329:SF1">
    <property type="entry name" value="ETHANOLAMINE AMMONIA-LYASE LARGE SUBUNIT"/>
    <property type="match status" value="1"/>
</dbReference>
<dbReference type="GO" id="GO:0009350">
    <property type="term" value="C:ethanolamine ammonia-lyase complex"/>
    <property type="evidence" value="ECO:0007669"/>
    <property type="project" value="UniProtKB-UniRule"/>
</dbReference>
<comment type="subunit">
    <text evidence="1">The basic unit is a heterodimer which dimerizes to form tetramers. The heterotetramers trimerize; 6 large subunits form a core ring with 6 small subunits projecting outwards.</text>
</comment>
<accession>A0A109JZI6</accession>
<dbReference type="Gene3D" id="2.30.170.30">
    <property type="entry name" value="ethanolamine ammonia-lyase heavy chain domain like"/>
    <property type="match status" value="1"/>
</dbReference>
<dbReference type="AlphaFoldDB" id="A0A109JZI6"/>
<dbReference type="OrthoDB" id="9770909at2"/>
<feature type="binding site" evidence="1">
    <location>
        <position position="402"/>
    </location>
    <ligand>
        <name>adenosylcob(III)alamin</name>
        <dbReference type="ChEBI" id="CHEBI:18408"/>
    </ligand>
</feature>
<comment type="similarity">
    <text evidence="1">Belongs to the EutB family.</text>
</comment>
<dbReference type="UniPathway" id="UPA00560"/>
<dbReference type="InterPro" id="IPR010628">
    <property type="entry name" value="EutB"/>
</dbReference>
<dbReference type="InterPro" id="IPR013785">
    <property type="entry name" value="Aldolase_TIM"/>
</dbReference>
<comment type="subcellular location">
    <subcellularLocation>
        <location evidence="1">Bacterial microcompartment</location>
    </subcellularLocation>
</comment>
<dbReference type="Gene3D" id="3.20.20.70">
    <property type="entry name" value="Aldolase class I"/>
    <property type="match status" value="1"/>
</dbReference>
<dbReference type="GO" id="GO:0006520">
    <property type="term" value="P:amino acid metabolic process"/>
    <property type="evidence" value="ECO:0007669"/>
    <property type="project" value="InterPro"/>
</dbReference>
<feature type="binding site" evidence="1">
    <location>
        <position position="363"/>
    </location>
    <ligand>
        <name>substrate</name>
    </ligand>
</feature>
<feature type="binding site" evidence="1">
    <location>
        <begin position="160"/>
        <end position="162"/>
    </location>
    <ligand>
        <name>substrate</name>
    </ligand>
</feature>
<dbReference type="EC" id="4.3.1.7" evidence="1"/>
<dbReference type="GO" id="GO:0005829">
    <property type="term" value="C:cytosol"/>
    <property type="evidence" value="ECO:0007669"/>
    <property type="project" value="TreeGrafter"/>
</dbReference>
<keyword evidence="1" id="KW-0170">Cobalt</keyword>
<proteinExistence type="inferred from homology"/>
<name>A0A109JZI6_9BRAD</name>
<keyword evidence="1" id="KW-1283">Bacterial microcompartment</keyword>
<feature type="binding site" evidence="1">
    <location>
        <position position="193"/>
    </location>
    <ligand>
        <name>substrate</name>
    </ligand>
</feature>
<keyword evidence="3" id="KW-1185">Reference proteome</keyword>
<keyword evidence="1" id="KW-0846">Cobalamin</keyword>
<organism evidence="2 3">
    <name type="scientific">Bradyrhizobium macuxiense</name>
    <dbReference type="NCBI Taxonomy" id="1755647"/>
    <lineage>
        <taxon>Bacteria</taxon>
        <taxon>Pseudomonadati</taxon>
        <taxon>Pseudomonadota</taxon>
        <taxon>Alphaproteobacteria</taxon>
        <taxon>Hyphomicrobiales</taxon>
        <taxon>Nitrobacteraceae</taxon>
        <taxon>Bradyrhizobium</taxon>
    </lineage>
</organism>
<dbReference type="PANTHER" id="PTHR39329">
    <property type="entry name" value="ETHANOLAMINE AMMONIA-LYASE HEAVY CHAIN"/>
    <property type="match status" value="1"/>
</dbReference>
<dbReference type="GO" id="GO:0046336">
    <property type="term" value="P:ethanolamine catabolic process"/>
    <property type="evidence" value="ECO:0007669"/>
    <property type="project" value="UniProtKB-UniRule"/>
</dbReference>
<comment type="caution">
    <text evidence="2">The sequence shown here is derived from an EMBL/GenBank/DDBJ whole genome shotgun (WGS) entry which is preliminary data.</text>
</comment>
<sequence length="460" mass="49820">MVYRHTVFATSYVFDDLRELLAKATPPRSGDRLAGIAADSAEEMIAARLALADVPLRQFLNEPVIPYEDDEVTRLILDSHDVAGFVPMSSLTVGGFRDWLLSDAATTDALRKISRGVTPEMVAAVSKLMRNQDLILVARKCEVTTRFHNTIGLRGRMSVRLQPNHPFDDSKGITASILDGLLLGSGDACIGINPASDDPNVIASLLRLLDDIITRLQIPTQSCVLTHVTTTLGLIGQGLPVDLVFQSIAGTEAANRSFGVDLSILREAREAALSLHRGTVGNNVMYFETGQGSALSANAHHQVDQQTCEARAYAVARAFDPLLVNSVVGFIGPEYLYDGKEIIRAGLEDHFCGKLLGLPLGVDVCYTNHAEADQNDMDNLLTLLAAAGVTFIMGVPGADDVMLNYQSTSFHDALYVRDLFGLKRAPEFDDWLMHAGLAGQDFRLVADPGQLPEFASKLLA</sequence>
<dbReference type="NCBIfam" id="NF011649">
    <property type="entry name" value="PRK15067.1"/>
    <property type="match status" value="1"/>
</dbReference>
<dbReference type="GO" id="GO:0031471">
    <property type="term" value="C:ethanolamine degradation polyhedral organelle"/>
    <property type="evidence" value="ECO:0007669"/>
    <property type="project" value="UniProtKB-UniRule"/>
</dbReference>
<feature type="binding site" evidence="1">
    <location>
        <position position="246"/>
    </location>
    <ligand>
        <name>adenosylcob(III)alamin</name>
        <dbReference type="ChEBI" id="CHEBI:18408"/>
    </ligand>
</feature>
<dbReference type="InterPro" id="IPR044941">
    <property type="entry name" value="EutB_N_sf"/>
</dbReference>
<dbReference type="EMBL" id="LNCU01000040">
    <property type="protein sequence ID" value="KWV57885.1"/>
    <property type="molecule type" value="Genomic_DNA"/>
</dbReference>
<dbReference type="Pfam" id="PF06751">
    <property type="entry name" value="EutB"/>
    <property type="match status" value="1"/>
</dbReference>
<gene>
    <name evidence="1" type="primary">eutB</name>
    <name evidence="2" type="ORF">AS156_37430</name>
</gene>
<dbReference type="GO" id="GO:0031419">
    <property type="term" value="F:cobalamin binding"/>
    <property type="evidence" value="ECO:0007669"/>
    <property type="project" value="UniProtKB-UniRule"/>
</dbReference>
<protein>
    <recommendedName>
        <fullName evidence="1">Ethanolamine ammonia-lyase large subunit</fullName>
        <shortName evidence="1">EAL large subunit</shortName>
        <ecNumber evidence="1">4.3.1.7</ecNumber>
    </recommendedName>
</protein>
<comment type="function">
    <text evidence="1">Catalyzes the deamination of various vicinal amino-alcohols to oxo compounds. Allows this organism to utilize ethanolamine as the sole source of nitrogen and carbon in the presence of vitamin B12.</text>
</comment>
<dbReference type="Gene3D" id="1.10.220.70">
    <property type="entry name" value="lyase"/>
    <property type="match status" value="1"/>
</dbReference>
<comment type="pathway">
    <text evidence="1">Amine and polyamine degradation; ethanolamine degradation.</text>
</comment>
<feature type="binding site" evidence="1">
    <location>
        <position position="288"/>
    </location>
    <ligand>
        <name>substrate</name>
    </ligand>
</feature>
<evidence type="ECO:0000313" key="3">
    <source>
        <dbReference type="Proteomes" id="UP000057737"/>
    </source>
</evidence>
<dbReference type="GO" id="GO:0008851">
    <property type="term" value="F:ethanolamine ammonia-lyase activity"/>
    <property type="evidence" value="ECO:0007669"/>
    <property type="project" value="UniProtKB-UniRule"/>
</dbReference>